<evidence type="ECO:0000256" key="4">
    <source>
        <dbReference type="SAM" id="MobiDB-lite"/>
    </source>
</evidence>
<feature type="region of interest" description="Disordered" evidence="4">
    <location>
        <begin position="727"/>
        <end position="791"/>
    </location>
</feature>
<feature type="compositionally biased region" description="Basic residues" evidence="4">
    <location>
        <begin position="25"/>
        <end position="38"/>
    </location>
</feature>
<evidence type="ECO:0000313" key="6">
    <source>
        <dbReference type="EMBL" id="CAG5097870.1"/>
    </source>
</evidence>
<feature type="compositionally biased region" description="Basic residues" evidence="4">
    <location>
        <begin position="46"/>
        <end position="67"/>
    </location>
</feature>
<feature type="compositionally biased region" description="Basic residues" evidence="4">
    <location>
        <begin position="91"/>
        <end position="108"/>
    </location>
</feature>
<comment type="subcellular location">
    <subcellularLocation>
        <location evidence="1">Nucleus</location>
    </subcellularLocation>
</comment>
<dbReference type="EMBL" id="OU015569">
    <property type="protein sequence ID" value="CAG5097870.1"/>
    <property type="molecule type" value="Genomic_DNA"/>
</dbReference>
<keyword evidence="3" id="KW-0539">Nucleus</keyword>
<feature type="domain" description="SPOC" evidence="5">
    <location>
        <begin position="813"/>
        <end position="984"/>
    </location>
</feature>
<evidence type="ECO:0000256" key="2">
    <source>
        <dbReference type="ARBA" id="ARBA00022884"/>
    </source>
</evidence>
<reference evidence="6 7" key="1">
    <citation type="submission" date="2021-04" db="EMBL/GenBank/DDBJ databases">
        <authorList>
            <person name="Bliznina A."/>
        </authorList>
    </citation>
    <scope>NUCLEOTIDE SEQUENCE [LARGE SCALE GENOMIC DNA]</scope>
</reference>
<dbReference type="Gene3D" id="2.40.290.10">
    <property type="match status" value="1"/>
</dbReference>
<name>A0ABN7SGE1_OIKDI</name>
<feature type="region of interest" description="Disordered" evidence="4">
    <location>
        <begin position="569"/>
        <end position="588"/>
    </location>
</feature>
<feature type="compositionally biased region" description="Basic and acidic residues" evidence="4">
    <location>
        <begin position="109"/>
        <end position="126"/>
    </location>
</feature>
<dbReference type="SUPFAM" id="SSF100939">
    <property type="entry name" value="SPOC domain-like"/>
    <property type="match status" value="1"/>
</dbReference>
<keyword evidence="7" id="KW-1185">Reference proteome</keyword>
<feature type="region of interest" description="Disordered" evidence="4">
    <location>
        <begin position="1"/>
        <end position="266"/>
    </location>
</feature>
<feature type="compositionally biased region" description="Basic and acidic residues" evidence="4">
    <location>
        <begin position="68"/>
        <end position="77"/>
    </location>
</feature>
<dbReference type="InterPro" id="IPR016194">
    <property type="entry name" value="SPOC-like_C_dom_sf"/>
</dbReference>
<dbReference type="Proteomes" id="UP001158576">
    <property type="component" value="Chromosome XSR"/>
</dbReference>
<feature type="compositionally biased region" description="Basic and acidic residues" evidence="4">
    <location>
        <begin position="241"/>
        <end position="253"/>
    </location>
</feature>
<dbReference type="PROSITE" id="PS50917">
    <property type="entry name" value="SPOC"/>
    <property type="match status" value="1"/>
</dbReference>
<feature type="compositionally biased region" description="Basic residues" evidence="4">
    <location>
        <begin position="206"/>
        <end position="231"/>
    </location>
</feature>
<feature type="compositionally biased region" description="Polar residues" evidence="4">
    <location>
        <begin position="527"/>
        <end position="555"/>
    </location>
</feature>
<organism evidence="6 7">
    <name type="scientific">Oikopleura dioica</name>
    <name type="common">Tunicate</name>
    <dbReference type="NCBI Taxonomy" id="34765"/>
    <lineage>
        <taxon>Eukaryota</taxon>
        <taxon>Metazoa</taxon>
        <taxon>Chordata</taxon>
        <taxon>Tunicata</taxon>
        <taxon>Appendicularia</taxon>
        <taxon>Copelata</taxon>
        <taxon>Oikopleuridae</taxon>
        <taxon>Oikopleura</taxon>
    </lineage>
</organism>
<dbReference type="InterPro" id="IPR010912">
    <property type="entry name" value="SPOC_met"/>
</dbReference>
<feature type="compositionally biased region" description="Gly residues" evidence="4">
    <location>
        <begin position="146"/>
        <end position="155"/>
    </location>
</feature>
<proteinExistence type="predicted"/>
<gene>
    <name evidence="6" type="ORF">OKIOD_LOCUS6825</name>
</gene>
<feature type="region of interest" description="Disordered" evidence="4">
    <location>
        <begin position="522"/>
        <end position="555"/>
    </location>
</feature>
<evidence type="ECO:0000256" key="1">
    <source>
        <dbReference type="ARBA" id="ARBA00004123"/>
    </source>
</evidence>
<accession>A0ABN7SGE1</accession>
<keyword evidence="2" id="KW-0694">RNA-binding</keyword>
<evidence type="ECO:0000259" key="5">
    <source>
        <dbReference type="PROSITE" id="PS50917"/>
    </source>
</evidence>
<evidence type="ECO:0000256" key="3">
    <source>
        <dbReference type="ARBA" id="ARBA00023242"/>
    </source>
</evidence>
<protein>
    <submittedName>
        <fullName evidence="6">Oidioi.mRNA.OKI2018_I69.XSR.g15267.t2.cds</fullName>
    </submittedName>
</protein>
<sequence length="984" mass="109514">MRKIIRNRSRSNDGSGSVSVERSEKKSRRSKKVSKRSKRSLDRKSTSRSRSRSRRRSPSPKKRNSRSKSRDRGKYSDDQNTSDDSRAGSPAKKRRRGRRGRKSKKSRKNDKYKNDANSEDEAPPKDDEAEQYGLGEGPMWTAPRGRGMGRGGGRWPGAEFPRGRGRGRGLRGRGYYRPNYIAIGRNIFPGGTSDEDSSSSSSSRSRSGRRRRSRRHKSRKSRRGRRRRRKSYSSSSSRSTTPEDMKNTPEHMKGRSPTPEPPKEIGLLDKLRLKEDQEDVSHDRVQEIMQQLASGATEIRRGQFVQSFSNQDMFENNETPILRKEMKETSAQPSFPQIRSGPPQPRLFEDLPAHLLDPNVDRGMGLRKQMQEAENQERQKTLEESIQKQAEMDKRIKSRVVAQNPEEVIAAQMKAEKLASSFLARKRSAANIRAAVPEKKDDEPPKLASLPPLKTETIDDDAEFLKNLNKQFNSERGMKIMPITSKMSFAQISSNASTKGKLKIGGSKGLVSKFQAPKILGVKPRVPTSSTETQDIPQSSEQISPPIQPENASQETLFSSDILSTAPLLDKNIGPKRPVMKPKPTARRATSGIVLPSTILSQVKSQPVENTPRFESHVPKATSPAPTSLFPIKTEPTVYSSPKLNAGSSGFKIAPPTSNMPTSIPSMSSIASIKTETIDQVNNTLEAPKTPIDRPPPPVIRRDVSAPAVLPSSSKPAFEFNQNKAPLEIDFSKPPPGFSLPPPSFRPGPPFSTSVPPPTLPPSAPPAVPPLMPSGSASQPQIYSSSGPPPGFPPMLSMSRSEPEIVQEKKETYNDVYIMYPSVWLGFVGLKSKAAMIQLHHIGGNQHISSRLLMKNLVHPSSDGSKHPIMKIKTRVKLDGKAVETIKRKWNDIPYKCCTMLALPYGVDPDDTEKQKQCLEKNFSKYFADKNCCGNLSITHEDQEWQIFIFPPCQFMDTSLEEKASDLKAAVENLPKLMITITPK</sequence>
<evidence type="ECO:0000313" key="7">
    <source>
        <dbReference type="Proteomes" id="UP001158576"/>
    </source>
</evidence>
<feature type="compositionally biased region" description="Pro residues" evidence="4">
    <location>
        <begin position="733"/>
        <end position="772"/>
    </location>
</feature>
<dbReference type="CDD" id="cd21543">
    <property type="entry name" value="SPOC_SHARP"/>
    <property type="match status" value="1"/>
</dbReference>